<feature type="non-terminal residue" evidence="1">
    <location>
        <position position="1"/>
    </location>
</feature>
<dbReference type="EMBL" id="BARW01015410">
    <property type="protein sequence ID" value="GAI94451.1"/>
    <property type="molecule type" value="Genomic_DNA"/>
</dbReference>
<dbReference type="AlphaFoldDB" id="X1TSW4"/>
<sequence>EEDPREHAMDVILFHRAEVHEEKGEIEEALALYKRIQDEFPQTYYGYDASQKIRKLETKK</sequence>
<evidence type="ECO:0008006" key="2">
    <source>
        <dbReference type="Google" id="ProtNLM"/>
    </source>
</evidence>
<gene>
    <name evidence="1" type="ORF">S12H4_27057</name>
</gene>
<organism evidence="1">
    <name type="scientific">marine sediment metagenome</name>
    <dbReference type="NCBI Taxonomy" id="412755"/>
    <lineage>
        <taxon>unclassified sequences</taxon>
        <taxon>metagenomes</taxon>
        <taxon>ecological metagenomes</taxon>
    </lineage>
</organism>
<reference evidence="1" key="1">
    <citation type="journal article" date="2014" name="Front. Microbiol.">
        <title>High frequency of phylogenetically diverse reductive dehalogenase-homologous genes in deep subseafloor sedimentary metagenomes.</title>
        <authorList>
            <person name="Kawai M."/>
            <person name="Futagami T."/>
            <person name="Toyoda A."/>
            <person name="Takaki Y."/>
            <person name="Nishi S."/>
            <person name="Hori S."/>
            <person name="Arai W."/>
            <person name="Tsubouchi T."/>
            <person name="Morono Y."/>
            <person name="Uchiyama I."/>
            <person name="Ito T."/>
            <person name="Fujiyama A."/>
            <person name="Inagaki F."/>
            <person name="Takami H."/>
        </authorList>
    </citation>
    <scope>NUCLEOTIDE SEQUENCE</scope>
    <source>
        <strain evidence="1">Expedition CK06-06</strain>
    </source>
</reference>
<evidence type="ECO:0000313" key="1">
    <source>
        <dbReference type="EMBL" id="GAI94451.1"/>
    </source>
</evidence>
<name>X1TSW4_9ZZZZ</name>
<comment type="caution">
    <text evidence="1">The sequence shown here is derived from an EMBL/GenBank/DDBJ whole genome shotgun (WGS) entry which is preliminary data.</text>
</comment>
<proteinExistence type="predicted"/>
<protein>
    <recommendedName>
        <fullName evidence="2">Outer membrane lipoprotein BamD-like domain-containing protein</fullName>
    </recommendedName>
</protein>
<dbReference type="Gene3D" id="1.25.40.10">
    <property type="entry name" value="Tetratricopeptide repeat domain"/>
    <property type="match status" value="1"/>
</dbReference>
<dbReference type="InterPro" id="IPR011990">
    <property type="entry name" value="TPR-like_helical_dom_sf"/>
</dbReference>
<accession>X1TSW4</accession>